<sequence>MSEVLNPAGGVAAAGGTLPRQQSLLFPAVFEKLRKGDRFSVLDIGPATPETLRFYSAYRCHLHFASLFSESLVREGAGEMSHEETVKSFSDALAISDPGRRFDLVMFWDFPNYLPDTALRAFSDALSPYLHEKTLGHGFAVRASGTRLSNRWYGIDQPHLFTVRPPRDPQPKLYPHAQAILINLLTCFSVERGMLLPDGRLEVAMNANID</sequence>
<reference evidence="1 2" key="1">
    <citation type="submission" date="2019-09" db="EMBL/GenBank/DDBJ databases">
        <title>Wenzhouxiangella sp. Genome sequencing and assembly.</title>
        <authorList>
            <person name="Zhang R."/>
        </authorList>
    </citation>
    <scope>NUCLEOTIDE SEQUENCE [LARGE SCALE GENOMIC DNA]</scope>
    <source>
        <strain evidence="1 2">W260</strain>
    </source>
</reference>
<gene>
    <name evidence="1" type="ORF">F3N42_03105</name>
</gene>
<evidence type="ECO:0008006" key="3">
    <source>
        <dbReference type="Google" id="ProtNLM"/>
    </source>
</evidence>
<keyword evidence="2" id="KW-1185">Reference proteome</keyword>
<accession>A0A5N0TE30</accession>
<dbReference type="RefSeq" id="WP_150862912.1">
    <property type="nucleotide sequence ID" value="NZ_VYXP01000002.1"/>
</dbReference>
<evidence type="ECO:0000313" key="1">
    <source>
        <dbReference type="EMBL" id="KAA9133353.1"/>
    </source>
</evidence>
<proteinExistence type="predicted"/>
<comment type="caution">
    <text evidence="1">The sequence shown here is derived from an EMBL/GenBank/DDBJ whole genome shotgun (WGS) entry which is preliminary data.</text>
</comment>
<protein>
    <recommendedName>
        <fullName evidence="3">Class I SAM-dependent methyltransferase</fullName>
    </recommendedName>
</protein>
<dbReference type="EMBL" id="VYXP01000002">
    <property type="protein sequence ID" value="KAA9133353.1"/>
    <property type="molecule type" value="Genomic_DNA"/>
</dbReference>
<dbReference type="Proteomes" id="UP000325372">
    <property type="component" value="Unassembled WGS sequence"/>
</dbReference>
<organism evidence="1 2">
    <name type="scientific">Marinihelvus fidelis</name>
    <dbReference type="NCBI Taxonomy" id="2613842"/>
    <lineage>
        <taxon>Bacteria</taxon>
        <taxon>Pseudomonadati</taxon>
        <taxon>Pseudomonadota</taxon>
        <taxon>Gammaproteobacteria</taxon>
        <taxon>Chromatiales</taxon>
        <taxon>Wenzhouxiangellaceae</taxon>
        <taxon>Marinihelvus</taxon>
    </lineage>
</organism>
<dbReference type="AlphaFoldDB" id="A0A5N0TE30"/>
<evidence type="ECO:0000313" key="2">
    <source>
        <dbReference type="Proteomes" id="UP000325372"/>
    </source>
</evidence>
<name>A0A5N0TE30_9GAMM</name>